<name>A0A8E0VMT0_9TREM</name>
<evidence type="ECO:0000256" key="2">
    <source>
        <dbReference type="SAM" id="Phobius"/>
    </source>
</evidence>
<comment type="caution">
    <text evidence="3">The sequence shown here is derived from an EMBL/GenBank/DDBJ whole genome shotgun (WGS) entry which is preliminary data.</text>
</comment>
<dbReference type="Proteomes" id="UP000728185">
    <property type="component" value="Unassembled WGS sequence"/>
</dbReference>
<keyword evidence="1" id="KW-0175">Coiled coil</keyword>
<keyword evidence="2" id="KW-0472">Membrane</keyword>
<gene>
    <name evidence="3" type="ORF">FBUS_00420</name>
</gene>
<dbReference type="OrthoDB" id="6264191at2759"/>
<evidence type="ECO:0000256" key="1">
    <source>
        <dbReference type="SAM" id="Coils"/>
    </source>
</evidence>
<evidence type="ECO:0000313" key="3">
    <source>
        <dbReference type="EMBL" id="KAA0197973.1"/>
    </source>
</evidence>
<keyword evidence="2" id="KW-0812">Transmembrane</keyword>
<sequence length="379" mass="43601">MFFRYNATNDSGDEWENKFVFKTPQWWNSSYNKFENLEHLRPNESYLRAQQQAIDALFAITQLMFSDGEIFLLLVISTSLAVYGGVLFMLLLAAISIPRPCPAMDQYGPQLSLKERIGMAIYCQVAKIGMILPSLWKRMTTRVRQETKRIGQSMVSQRLSRMTSSAGKRMSSVVRSWNKIRLPPLTDRQKALIRLMSEITINRIVEAAGRDLAERRLRREVTREEQRRQRQQIGEIEAEAATFEAMAAVAQHEAKAAELRVADAKDAKSRLIALQAADEAKQHADSLMSRASEMRITAKQRLTEILFSNLDEEIVPIHTRRLSIEDEHAIQNAAPELRAFLRLPRHHTPAYFLFHPDVHQDELLRSTAFPAPERDWKRA</sequence>
<feature type="transmembrane region" description="Helical" evidence="2">
    <location>
        <begin position="70"/>
        <end position="97"/>
    </location>
</feature>
<dbReference type="EMBL" id="LUCM01002015">
    <property type="protein sequence ID" value="KAA0197973.1"/>
    <property type="molecule type" value="Genomic_DNA"/>
</dbReference>
<proteinExistence type="predicted"/>
<keyword evidence="2" id="KW-1133">Transmembrane helix</keyword>
<feature type="coiled-coil region" evidence="1">
    <location>
        <begin position="219"/>
        <end position="267"/>
    </location>
</feature>
<accession>A0A8E0VMT0</accession>
<keyword evidence="4" id="KW-1185">Reference proteome</keyword>
<protein>
    <submittedName>
        <fullName evidence="3">Uncharacterized protein</fullName>
    </submittedName>
</protein>
<evidence type="ECO:0000313" key="4">
    <source>
        <dbReference type="Proteomes" id="UP000728185"/>
    </source>
</evidence>
<reference evidence="3" key="1">
    <citation type="submission" date="2019-05" db="EMBL/GenBank/DDBJ databases">
        <title>Annotation for the trematode Fasciolopsis buski.</title>
        <authorList>
            <person name="Choi Y.-J."/>
        </authorList>
    </citation>
    <scope>NUCLEOTIDE SEQUENCE</scope>
    <source>
        <strain evidence="3">HT</strain>
        <tissue evidence="3">Whole worm</tissue>
    </source>
</reference>
<organism evidence="3 4">
    <name type="scientific">Fasciolopsis buskii</name>
    <dbReference type="NCBI Taxonomy" id="27845"/>
    <lineage>
        <taxon>Eukaryota</taxon>
        <taxon>Metazoa</taxon>
        <taxon>Spiralia</taxon>
        <taxon>Lophotrochozoa</taxon>
        <taxon>Platyhelminthes</taxon>
        <taxon>Trematoda</taxon>
        <taxon>Digenea</taxon>
        <taxon>Plagiorchiida</taxon>
        <taxon>Echinostomata</taxon>
        <taxon>Echinostomatoidea</taxon>
        <taxon>Fasciolidae</taxon>
        <taxon>Fasciolopsis</taxon>
    </lineage>
</organism>
<dbReference type="AlphaFoldDB" id="A0A8E0VMT0"/>